<comment type="caution">
    <text evidence="1">The sequence shown here is derived from an EMBL/GenBank/DDBJ whole genome shotgun (WGS) entry which is preliminary data.</text>
</comment>
<evidence type="ECO:0000313" key="2">
    <source>
        <dbReference type="Proteomes" id="UP000572007"/>
    </source>
</evidence>
<organism evidence="1 2">
    <name type="scientific">Nocardia coubleae</name>
    <dbReference type="NCBI Taxonomy" id="356147"/>
    <lineage>
        <taxon>Bacteria</taxon>
        <taxon>Bacillati</taxon>
        <taxon>Actinomycetota</taxon>
        <taxon>Actinomycetes</taxon>
        <taxon>Mycobacteriales</taxon>
        <taxon>Nocardiaceae</taxon>
        <taxon>Nocardia</taxon>
    </lineage>
</organism>
<evidence type="ECO:0000313" key="1">
    <source>
        <dbReference type="EMBL" id="NKX87878.1"/>
    </source>
</evidence>
<protein>
    <submittedName>
        <fullName evidence="1">Uncharacterized protein</fullName>
    </submittedName>
</protein>
<gene>
    <name evidence="1" type="ORF">HGA10_11185</name>
</gene>
<dbReference type="RefSeq" id="WP_067641898.1">
    <property type="nucleotide sequence ID" value="NZ_JAAXOM010000002.1"/>
</dbReference>
<dbReference type="EMBL" id="JAAXOM010000002">
    <property type="protein sequence ID" value="NKX87878.1"/>
    <property type="molecule type" value="Genomic_DNA"/>
</dbReference>
<reference evidence="1 2" key="1">
    <citation type="submission" date="2020-04" db="EMBL/GenBank/DDBJ databases">
        <title>MicrobeNet Type strains.</title>
        <authorList>
            <person name="Nicholson A.C."/>
        </authorList>
    </citation>
    <scope>NUCLEOTIDE SEQUENCE [LARGE SCALE GENOMIC DNA]</scope>
    <source>
        <strain evidence="1 2">DSM 44960</strain>
    </source>
</reference>
<keyword evidence="2" id="KW-1185">Reference proteome</keyword>
<accession>A0A846W5T7</accession>
<dbReference type="AlphaFoldDB" id="A0A846W5T7"/>
<name>A0A846W5T7_9NOCA</name>
<proteinExistence type="predicted"/>
<dbReference type="Proteomes" id="UP000572007">
    <property type="component" value="Unassembled WGS sequence"/>
</dbReference>
<sequence>MGTTVESAQLPAGSDEDRLVVTDGAVIVLDGATAHDPAMPSAGAYVDFLAADLARSIGESSSLAEILARSIARAVDLLGIEPGLRRRALSPSFGPNPTWSMCWCWVTRR</sequence>